<evidence type="ECO:0000256" key="5">
    <source>
        <dbReference type="ARBA" id="ARBA00022927"/>
    </source>
</evidence>
<dbReference type="SMART" id="SM00271">
    <property type="entry name" value="DnaJ"/>
    <property type="match status" value="1"/>
</dbReference>
<keyword evidence="4" id="KW-0256">Endoplasmic reticulum</keyword>
<evidence type="ECO:0000256" key="7">
    <source>
        <dbReference type="ARBA" id="ARBA00023136"/>
    </source>
</evidence>
<feature type="transmembrane region" description="Helical" evidence="10">
    <location>
        <begin position="76"/>
        <end position="96"/>
    </location>
</feature>
<keyword evidence="6 10" id="KW-1133">Transmembrane helix</keyword>
<evidence type="ECO:0000256" key="1">
    <source>
        <dbReference type="ARBA" id="ARBA00004477"/>
    </source>
</evidence>
<feature type="region of interest" description="Disordered" evidence="9">
    <location>
        <begin position="484"/>
        <end position="619"/>
    </location>
</feature>
<comment type="caution">
    <text evidence="12">The sequence shown here is derived from an EMBL/GenBank/DDBJ whole genome shotgun (WGS) entry which is preliminary data.</text>
</comment>
<evidence type="ECO:0000256" key="8">
    <source>
        <dbReference type="ARBA" id="ARBA00023186"/>
    </source>
</evidence>
<dbReference type="SUPFAM" id="SSF81296">
    <property type="entry name" value="E set domains"/>
    <property type="match status" value="1"/>
</dbReference>
<keyword evidence="13" id="KW-1185">Reference proteome</keyword>
<feature type="transmembrane region" description="Helical" evidence="10">
    <location>
        <begin position="196"/>
        <end position="216"/>
    </location>
</feature>
<dbReference type="InterPro" id="IPR036869">
    <property type="entry name" value="J_dom_sf"/>
</dbReference>
<evidence type="ECO:0000256" key="9">
    <source>
        <dbReference type="SAM" id="MobiDB-lite"/>
    </source>
</evidence>
<dbReference type="FunFam" id="1.10.287.110:FF:000063">
    <property type="entry name" value="Translocation protein SEC63"/>
    <property type="match status" value="1"/>
</dbReference>
<dbReference type="PANTHER" id="PTHR24075">
    <property type="entry name" value="SEC63 DOMAIN-CONTAINING"/>
    <property type="match status" value="1"/>
</dbReference>
<feature type="compositionally biased region" description="Polar residues" evidence="9">
    <location>
        <begin position="588"/>
        <end position="603"/>
    </location>
</feature>
<dbReference type="GO" id="GO:0008320">
    <property type="term" value="F:protein transmembrane transporter activity"/>
    <property type="evidence" value="ECO:0007669"/>
    <property type="project" value="TreeGrafter"/>
</dbReference>
<dbReference type="InterPro" id="IPR035892">
    <property type="entry name" value="C2_domain_sf"/>
</dbReference>
<dbReference type="GO" id="GO:0006614">
    <property type="term" value="P:SRP-dependent cotranslational protein targeting to membrane"/>
    <property type="evidence" value="ECO:0007669"/>
    <property type="project" value="TreeGrafter"/>
</dbReference>
<dbReference type="InterPro" id="IPR014756">
    <property type="entry name" value="Ig_E-set"/>
</dbReference>
<evidence type="ECO:0000256" key="6">
    <source>
        <dbReference type="ARBA" id="ARBA00022989"/>
    </source>
</evidence>
<evidence type="ECO:0000256" key="4">
    <source>
        <dbReference type="ARBA" id="ARBA00022824"/>
    </source>
</evidence>
<dbReference type="Gene3D" id="1.10.287.110">
    <property type="entry name" value="DnaJ domain"/>
    <property type="match status" value="1"/>
</dbReference>
<feature type="compositionally biased region" description="Acidic residues" evidence="9">
    <location>
        <begin position="576"/>
        <end position="586"/>
    </location>
</feature>
<dbReference type="Gene3D" id="1.10.3380.10">
    <property type="entry name" value="Sec63 N-terminal domain-like domain"/>
    <property type="match status" value="1"/>
</dbReference>
<feature type="transmembrane region" description="Helical" evidence="10">
    <location>
        <begin position="15"/>
        <end position="35"/>
    </location>
</feature>
<proteinExistence type="predicted"/>
<dbReference type="SMART" id="SM00973">
    <property type="entry name" value="Sec63"/>
    <property type="match status" value="1"/>
</dbReference>
<dbReference type="PRINTS" id="PR00625">
    <property type="entry name" value="JDOMAIN"/>
</dbReference>
<dbReference type="CDD" id="cd06257">
    <property type="entry name" value="DnaJ"/>
    <property type="match status" value="1"/>
</dbReference>
<keyword evidence="5" id="KW-0653">Protein transport</keyword>
<dbReference type="Proteomes" id="UP000887013">
    <property type="component" value="Unassembled WGS sequence"/>
</dbReference>
<sequence length="762" mass="87342">MSGTRFQYDESGSTFFYFLLSFEALVVVPCTYYFYPRAAGRNEKKIDKTKCNCDHCRIKACRLRLKEPWRKAKERFIKLLLFIGWVALFLTAYKVAHLQHDYVAYDPFEILEIEQDASVSEIKKAYRRLSLIHHPDMETGNEKKFMMIAKAYAALTDEEARKNWLVYGNPDGPQAMSFGIALPAWIVEKNNSVCVLGLYALVFMVALPVTVGIWWHRSVQFGGDQVLLATTQLYMSFIYKTPSMVFKRVIMIIAASVEFRRSCNSEIIERSSDNIEVPLLIKELPNLGEKNKERPLCFSYSIKARALLHAHLFRMKLPSSNLEEDQLYIVKKCPTLIQEFVQCSAQMTMLAIAGRISRIPNLDTAENAMKLSASIVQALWDNKSPLLQLPHITEDMLRHFCSRKRNIRSIKQLACMKADDRKNMLRNITAEEYSNIMNVIGKMPRIDIEVKFEVEDDEDSCTITAGAYVTVTATLIREDMSTLFDSTMNDETENNTEEKEKDEAVLNVTEELLQKPRFKSSERSKKKKGKGSSKLKRKVIHKVSKAAAVKKNENDQLKNGVLPRAKLDDNSKASDESAESNTDDESVASGNSCSDENNDGSNNMKKDKHEKDEDAEWEKFQAKVSKRDKVLEGKSKKSHSVHCPFFPDDKDEYWWVYLCDRKRHSLITAPYLVTNLVNKEEVELKFAAPQKPGIYTYSVMVRSDSYLDFDIGKTIKLDVKEAKEIDISKLQWDVSEEEEEKDEEESAVEDSDLATDDEIDDD</sequence>
<dbReference type="Pfam" id="PF02889">
    <property type="entry name" value="Sec63"/>
    <property type="match status" value="2"/>
</dbReference>
<comment type="subcellular location">
    <subcellularLocation>
        <location evidence="1">Endoplasmic reticulum membrane</location>
        <topology evidence="1">Multi-pass membrane protein</topology>
    </subcellularLocation>
</comment>
<keyword evidence="7 10" id="KW-0472">Membrane</keyword>
<dbReference type="Gene3D" id="2.60.40.150">
    <property type="entry name" value="C2 domain"/>
    <property type="match status" value="1"/>
</dbReference>
<evidence type="ECO:0000256" key="2">
    <source>
        <dbReference type="ARBA" id="ARBA00022448"/>
    </source>
</evidence>
<dbReference type="PANTHER" id="PTHR24075:SF0">
    <property type="entry name" value="TRANSLOCATION PROTEIN SEC63 HOMOLOG"/>
    <property type="match status" value="1"/>
</dbReference>
<evidence type="ECO:0000256" key="10">
    <source>
        <dbReference type="SAM" id="Phobius"/>
    </source>
</evidence>
<evidence type="ECO:0000313" key="12">
    <source>
        <dbReference type="EMBL" id="GFT64454.1"/>
    </source>
</evidence>
<keyword evidence="3 10" id="KW-0812">Transmembrane</keyword>
<dbReference type="GO" id="GO:0031207">
    <property type="term" value="C:Sec62/Sec63 complex"/>
    <property type="evidence" value="ECO:0007669"/>
    <property type="project" value="TreeGrafter"/>
</dbReference>
<evidence type="ECO:0000313" key="13">
    <source>
        <dbReference type="Proteomes" id="UP000887013"/>
    </source>
</evidence>
<dbReference type="Pfam" id="PF00226">
    <property type="entry name" value="DnaJ"/>
    <property type="match status" value="1"/>
</dbReference>
<dbReference type="AlphaFoldDB" id="A0A8X6PCZ7"/>
<reference evidence="12" key="1">
    <citation type="submission" date="2020-08" db="EMBL/GenBank/DDBJ databases">
        <title>Multicomponent nature underlies the extraordinary mechanical properties of spider dragline silk.</title>
        <authorList>
            <person name="Kono N."/>
            <person name="Nakamura H."/>
            <person name="Mori M."/>
            <person name="Yoshida Y."/>
            <person name="Ohtoshi R."/>
            <person name="Malay A.D."/>
            <person name="Moran D.A.P."/>
            <person name="Tomita M."/>
            <person name="Numata K."/>
            <person name="Arakawa K."/>
        </authorList>
    </citation>
    <scope>NUCLEOTIDE SEQUENCE</scope>
</reference>
<dbReference type="EMBL" id="BMAW01115022">
    <property type="protein sequence ID" value="GFT64454.1"/>
    <property type="molecule type" value="Genomic_DNA"/>
</dbReference>
<accession>A0A8X6PCZ7</accession>
<dbReference type="PROSITE" id="PS50076">
    <property type="entry name" value="DNAJ_2"/>
    <property type="match status" value="1"/>
</dbReference>
<feature type="compositionally biased region" description="Basic and acidic residues" evidence="9">
    <location>
        <begin position="604"/>
        <end position="619"/>
    </location>
</feature>
<dbReference type="SUPFAM" id="SSF158702">
    <property type="entry name" value="Sec63 N-terminal domain-like"/>
    <property type="match status" value="1"/>
</dbReference>
<feature type="compositionally biased region" description="Basic residues" evidence="9">
    <location>
        <begin position="524"/>
        <end position="544"/>
    </location>
</feature>
<organism evidence="12 13">
    <name type="scientific">Nephila pilipes</name>
    <name type="common">Giant wood spider</name>
    <name type="synonym">Nephila maculata</name>
    <dbReference type="NCBI Taxonomy" id="299642"/>
    <lineage>
        <taxon>Eukaryota</taxon>
        <taxon>Metazoa</taxon>
        <taxon>Ecdysozoa</taxon>
        <taxon>Arthropoda</taxon>
        <taxon>Chelicerata</taxon>
        <taxon>Arachnida</taxon>
        <taxon>Araneae</taxon>
        <taxon>Araneomorphae</taxon>
        <taxon>Entelegynae</taxon>
        <taxon>Araneoidea</taxon>
        <taxon>Nephilidae</taxon>
        <taxon>Nephila</taxon>
    </lineage>
</organism>
<dbReference type="OrthoDB" id="1734229at2759"/>
<feature type="compositionally biased region" description="Basic and acidic residues" evidence="9">
    <location>
        <begin position="565"/>
        <end position="575"/>
    </location>
</feature>
<feature type="compositionally biased region" description="Acidic residues" evidence="9">
    <location>
        <begin position="734"/>
        <end position="762"/>
    </location>
</feature>
<dbReference type="Gene3D" id="1.10.150.20">
    <property type="entry name" value="5' to 3' exonuclease, C-terminal subdomain"/>
    <property type="match status" value="1"/>
</dbReference>
<feature type="domain" description="J" evidence="11">
    <location>
        <begin position="106"/>
        <end position="168"/>
    </location>
</feature>
<evidence type="ECO:0000259" key="11">
    <source>
        <dbReference type="PROSITE" id="PS50076"/>
    </source>
</evidence>
<name>A0A8X6PCZ7_NEPPI</name>
<dbReference type="InterPro" id="IPR001623">
    <property type="entry name" value="DnaJ_domain"/>
</dbReference>
<dbReference type="SUPFAM" id="SSF46565">
    <property type="entry name" value="Chaperone J-domain"/>
    <property type="match status" value="1"/>
</dbReference>
<feature type="region of interest" description="Disordered" evidence="9">
    <location>
        <begin position="731"/>
        <end position="762"/>
    </location>
</feature>
<dbReference type="GO" id="GO:0003723">
    <property type="term" value="F:RNA binding"/>
    <property type="evidence" value="ECO:0007669"/>
    <property type="project" value="TreeGrafter"/>
</dbReference>
<protein>
    <submittedName>
        <fullName evidence="12">Translocation protein SEC63 homolog</fullName>
    </submittedName>
</protein>
<keyword evidence="2" id="KW-0813">Transport</keyword>
<keyword evidence="8" id="KW-0143">Chaperone</keyword>
<dbReference type="GO" id="GO:0006620">
    <property type="term" value="P:post-translational protein targeting to endoplasmic reticulum membrane"/>
    <property type="evidence" value="ECO:0007669"/>
    <property type="project" value="TreeGrafter"/>
</dbReference>
<gene>
    <name evidence="12" type="primary">Sec63</name>
    <name evidence="12" type="ORF">NPIL_130341</name>
</gene>
<evidence type="ECO:0000256" key="3">
    <source>
        <dbReference type="ARBA" id="ARBA00022692"/>
    </source>
</evidence>
<dbReference type="InterPro" id="IPR004179">
    <property type="entry name" value="Sec63-dom"/>
</dbReference>